<reference evidence="1" key="1">
    <citation type="submission" date="2020-04" db="EMBL/GenBank/DDBJ databases">
        <authorList>
            <person name="Alioto T."/>
            <person name="Alioto T."/>
            <person name="Gomez Garrido J."/>
        </authorList>
    </citation>
    <scope>NUCLEOTIDE SEQUENCE</scope>
    <source>
        <strain evidence="1">A484AB</strain>
    </source>
</reference>
<dbReference type="EMBL" id="CACRXK020013091">
    <property type="protein sequence ID" value="CAB4024542.1"/>
    <property type="molecule type" value="Genomic_DNA"/>
</dbReference>
<accession>A0A7D9L6B1</accession>
<dbReference type="Proteomes" id="UP001152795">
    <property type="component" value="Unassembled WGS sequence"/>
</dbReference>
<evidence type="ECO:0000313" key="1">
    <source>
        <dbReference type="EMBL" id="CAB4024542.1"/>
    </source>
</evidence>
<comment type="caution">
    <text evidence="1">The sequence shown here is derived from an EMBL/GenBank/DDBJ whole genome shotgun (WGS) entry which is preliminary data.</text>
</comment>
<organism evidence="1 2">
    <name type="scientific">Paramuricea clavata</name>
    <name type="common">Red gorgonian</name>
    <name type="synonym">Violescent sea-whip</name>
    <dbReference type="NCBI Taxonomy" id="317549"/>
    <lineage>
        <taxon>Eukaryota</taxon>
        <taxon>Metazoa</taxon>
        <taxon>Cnidaria</taxon>
        <taxon>Anthozoa</taxon>
        <taxon>Octocorallia</taxon>
        <taxon>Malacalcyonacea</taxon>
        <taxon>Plexauridae</taxon>
        <taxon>Paramuricea</taxon>
    </lineage>
</organism>
<proteinExistence type="predicted"/>
<gene>
    <name evidence="1" type="ORF">PACLA_8A064529</name>
</gene>
<evidence type="ECO:0000313" key="2">
    <source>
        <dbReference type="Proteomes" id="UP001152795"/>
    </source>
</evidence>
<protein>
    <submittedName>
        <fullName evidence="1">Uncharacterized protein</fullName>
    </submittedName>
</protein>
<keyword evidence="2" id="KW-1185">Reference proteome</keyword>
<dbReference type="AlphaFoldDB" id="A0A7D9L6B1"/>
<name>A0A7D9L6B1_PARCT</name>
<sequence>MFDRNGYAEEAKRHNLAMENLTAEREKYLEEVTDRRNRIAQLKSELAEANRDIKSTNQSLELVRRINELTRKVMPRKPQLSNHYKPSSEMEEYMAIFGLVAVGAVGGEMEWLQMATPEEIAHVGKRVNTVEELEAAVRKHAESRIKRKHTYDPICSECGSKSIVMIDGADTCTQCGASDMNNFSYYVSYNYNKDDYLKKKSCHNRVRWFERHLFEHVASRDRDIIRQQFRSIVRCIQRLRLQTGRNIVRYKFYLLRIASMNGITLRNSPDDIKTQRIVDILEDRLYGKVFVELGWKPEKCEYYNKWKVKNLI</sequence>